<protein>
    <recommendedName>
        <fullName evidence="4">Phosphate-binding protein</fullName>
    </recommendedName>
</protein>
<dbReference type="GO" id="GO:0006817">
    <property type="term" value="P:phosphate ion transport"/>
    <property type="evidence" value="ECO:0007669"/>
    <property type="project" value="UniProtKB-UniRule"/>
</dbReference>
<keyword evidence="4" id="KW-0592">Phosphate transport</keyword>
<feature type="signal peptide" evidence="4">
    <location>
        <begin position="1"/>
        <end position="20"/>
    </location>
</feature>
<dbReference type="Pfam" id="PF12849">
    <property type="entry name" value="PBP_like_2"/>
    <property type="match status" value="1"/>
</dbReference>
<dbReference type="PANTHER" id="PTHR30570:SF1">
    <property type="entry name" value="PHOSPHATE-BINDING PROTEIN PSTS"/>
    <property type="match status" value="1"/>
</dbReference>
<comment type="function">
    <text evidence="4">Involved in the system for phosphate transport across the cytoplasmic membrane.</text>
</comment>
<comment type="subcellular location">
    <subcellularLocation>
        <location evidence="4">Periplasm</location>
    </subcellularLocation>
    <subcellularLocation>
        <location evidence="4">Secreted</location>
    </subcellularLocation>
</comment>
<dbReference type="GO" id="GO:0042597">
    <property type="term" value="C:periplasmic space"/>
    <property type="evidence" value="ECO:0007669"/>
    <property type="project" value="UniProtKB-SubCell"/>
</dbReference>
<dbReference type="SUPFAM" id="SSF53850">
    <property type="entry name" value="Periplasmic binding protein-like II"/>
    <property type="match status" value="1"/>
</dbReference>
<dbReference type="InterPro" id="IPR050811">
    <property type="entry name" value="Phosphate_ABC_transporter"/>
</dbReference>
<dbReference type="Proteomes" id="UP000294980">
    <property type="component" value="Unassembled WGS sequence"/>
</dbReference>
<proteinExistence type="inferred from homology"/>
<reference evidence="6 7" key="1">
    <citation type="submission" date="2019-03" db="EMBL/GenBank/DDBJ databases">
        <title>Genomic Encyclopedia of Type Strains, Phase IV (KMG-IV): sequencing the most valuable type-strain genomes for metagenomic binning, comparative biology and taxonomic classification.</title>
        <authorList>
            <person name="Goeker M."/>
        </authorList>
    </citation>
    <scope>NUCLEOTIDE SEQUENCE [LARGE SCALE GENOMIC DNA]</scope>
    <source>
        <strain evidence="6 7">DSM 23344</strain>
    </source>
</reference>
<dbReference type="Gene3D" id="3.40.190.10">
    <property type="entry name" value="Periplasmic binding protein-like II"/>
    <property type="match status" value="2"/>
</dbReference>
<feature type="chain" id="PRO_5027142138" description="Phosphate-binding protein" evidence="4">
    <location>
        <begin position="21"/>
        <end position="327"/>
    </location>
</feature>
<keyword evidence="3 4" id="KW-0732">Signal</keyword>
<comment type="similarity">
    <text evidence="1 4">Belongs to the PstS family.</text>
</comment>
<accession>A0A4V2SBF9</accession>
<keyword evidence="4" id="KW-0964">Secreted</keyword>
<evidence type="ECO:0000313" key="6">
    <source>
        <dbReference type="EMBL" id="TCO75090.1"/>
    </source>
</evidence>
<evidence type="ECO:0000256" key="3">
    <source>
        <dbReference type="ARBA" id="ARBA00022729"/>
    </source>
</evidence>
<evidence type="ECO:0000313" key="7">
    <source>
        <dbReference type="Proteomes" id="UP000294980"/>
    </source>
</evidence>
<dbReference type="RefSeq" id="WP_117318537.1">
    <property type="nucleotide sequence ID" value="NZ_QQSW01000014.1"/>
</dbReference>
<organism evidence="6 7">
    <name type="scientific">Chromatocurvus halotolerans</name>
    <dbReference type="NCBI Taxonomy" id="1132028"/>
    <lineage>
        <taxon>Bacteria</taxon>
        <taxon>Pseudomonadati</taxon>
        <taxon>Pseudomonadota</taxon>
        <taxon>Gammaproteobacteria</taxon>
        <taxon>Cellvibrionales</taxon>
        <taxon>Halieaceae</taxon>
        <taxon>Chromatocurvus</taxon>
    </lineage>
</organism>
<keyword evidence="4" id="KW-0574">Periplasm</keyword>
<feature type="domain" description="PBP" evidence="5">
    <location>
        <begin position="19"/>
        <end position="275"/>
    </location>
</feature>
<evidence type="ECO:0000256" key="2">
    <source>
        <dbReference type="ARBA" id="ARBA00022448"/>
    </source>
</evidence>
<dbReference type="InterPro" id="IPR024370">
    <property type="entry name" value="PBP_domain"/>
</dbReference>
<keyword evidence="7" id="KW-1185">Reference proteome</keyword>
<evidence type="ECO:0000259" key="5">
    <source>
        <dbReference type="Pfam" id="PF12849"/>
    </source>
</evidence>
<dbReference type="InterPro" id="IPR011862">
    <property type="entry name" value="Phos-bd"/>
</dbReference>
<keyword evidence="2 4" id="KW-0813">Transport</keyword>
<dbReference type="NCBIfam" id="TIGR02136">
    <property type="entry name" value="ptsS_2"/>
    <property type="match status" value="1"/>
</dbReference>
<comment type="caution">
    <text evidence="6">The sequence shown here is derived from an EMBL/GenBank/DDBJ whole genome shotgun (WGS) entry which is preliminary data.</text>
</comment>
<sequence length="327" mass="35945">MTTYRSILTVSILSATLAVAAAAREVISIDGSSTVFPISEAFAEEFQIETRTRVTVGLSGTGGGFKKFCRGETDFTGASRPIRKGELEECRENGVEFIELPIAMDALANVVHPDNDWAQCMTVDELRRMWEPEAQGTITNWNQIRDTFPDAPLRLFGAGVDSGTYDYYTFALTGVEHYSRGDFTATEDDNVTVQGVSSDRNAFGFLGLAYLDENRSRLRAVTIRQEDGSCVGPSVETARDGSYQPLSRPLFMYVNASALDRPAVQAYADYMMDPENGVFLVEEVGYVPLPEEAFEMGRAKIKARKTGSYFDGGSEVGVMIEDLLAIE</sequence>
<dbReference type="PANTHER" id="PTHR30570">
    <property type="entry name" value="PERIPLASMIC PHOSPHATE BINDING COMPONENT OF PHOSPHATE ABC TRANSPORTER"/>
    <property type="match status" value="1"/>
</dbReference>
<dbReference type="GO" id="GO:0005576">
    <property type="term" value="C:extracellular region"/>
    <property type="evidence" value="ECO:0007669"/>
    <property type="project" value="UniProtKB-SubCell"/>
</dbReference>
<dbReference type="EMBL" id="SLWX01000010">
    <property type="protein sequence ID" value="TCO75090.1"/>
    <property type="molecule type" value="Genomic_DNA"/>
</dbReference>
<dbReference type="AlphaFoldDB" id="A0A4V2SBF9"/>
<dbReference type="CDD" id="cd13654">
    <property type="entry name" value="PBP2_phosphate_like_2"/>
    <property type="match status" value="1"/>
</dbReference>
<evidence type="ECO:0000256" key="1">
    <source>
        <dbReference type="ARBA" id="ARBA00008725"/>
    </source>
</evidence>
<dbReference type="GO" id="GO:0007155">
    <property type="term" value="P:cell adhesion"/>
    <property type="evidence" value="ECO:0007669"/>
    <property type="project" value="UniProtKB-UniRule"/>
</dbReference>
<dbReference type="OrthoDB" id="9765713at2"/>
<dbReference type="GO" id="GO:0042301">
    <property type="term" value="F:phosphate ion binding"/>
    <property type="evidence" value="ECO:0007669"/>
    <property type="project" value="UniProtKB-UniRule"/>
</dbReference>
<name>A0A4V2SBF9_9GAMM</name>
<gene>
    <name evidence="6" type="ORF">EV688_11044</name>
</gene>
<evidence type="ECO:0000256" key="4">
    <source>
        <dbReference type="RuleBase" id="RU367119"/>
    </source>
</evidence>